<dbReference type="SUPFAM" id="SSF51695">
    <property type="entry name" value="PLC-like phosphodiesterases"/>
    <property type="match status" value="1"/>
</dbReference>
<keyword evidence="3" id="KW-1185">Reference proteome</keyword>
<gene>
    <name evidence="2" type="ORF">ACFSJ3_11250</name>
</gene>
<comment type="caution">
    <text evidence="2">The sequence shown here is derived from an EMBL/GenBank/DDBJ whole genome shotgun (WGS) entry which is preliminary data.</text>
</comment>
<dbReference type="PANTHER" id="PTHR46211:SF1">
    <property type="entry name" value="GLYCEROPHOSPHODIESTER PHOSPHODIESTERASE, CYTOPLASMIC"/>
    <property type="match status" value="1"/>
</dbReference>
<evidence type="ECO:0000313" key="3">
    <source>
        <dbReference type="Proteomes" id="UP001597380"/>
    </source>
</evidence>
<dbReference type="Gene3D" id="3.20.20.190">
    <property type="entry name" value="Phosphatidylinositol (PI) phosphodiesterase"/>
    <property type="match status" value="1"/>
</dbReference>
<reference evidence="3" key="1">
    <citation type="journal article" date="2019" name="Int. J. Syst. Evol. Microbiol.">
        <title>The Global Catalogue of Microorganisms (GCM) 10K type strain sequencing project: providing services to taxonomists for standard genome sequencing and annotation.</title>
        <authorList>
            <consortium name="The Broad Institute Genomics Platform"/>
            <consortium name="The Broad Institute Genome Sequencing Center for Infectious Disease"/>
            <person name="Wu L."/>
            <person name="Ma J."/>
        </authorList>
    </citation>
    <scope>NUCLEOTIDE SEQUENCE [LARGE SCALE GENOMIC DNA]</scope>
    <source>
        <strain evidence="3">CGMCC 1.10992</strain>
    </source>
</reference>
<protein>
    <submittedName>
        <fullName evidence="2">Glycerophosphodiester phosphodiesterase</fullName>
    </submittedName>
</protein>
<dbReference type="EMBL" id="JBHUHT010000012">
    <property type="protein sequence ID" value="MFD2096560.1"/>
    <property type="molecule type" value="Genomic_DNA"/>
</dbReference>
<feature type="domain" description="GP-PDE" evidence="1">
    <location>
        <begin position="1"/>
        <end position="228"/>
    </location>
</feature>
<dbReference type="PANTHER" id="PTHR46211">
    <property type="entry name" value="GLYCEROPHOSPHORYL DIESTER PHOSPHODIESTERASE"/>
    <property type="match status" value="1"/>
</dbReference>
<dbReference type="InterPro" id="IPR030395">
    <property type="entry name" value="GP_PDE_dom"/>
</dbReference>
<evidence type="ECO:0000313" key="2">
    <source>
        <dbReference type="EMBL" id="MFD2096560.1"/>
    </source>
</evidence>
<organism evidence="2 3">
    <name type="scientific">Corallincola platygyrae</name>
    <dbReference type="NCBI Taxonomy" id="1193278"/>
    <lineage>
        <taxon>Bacteria</taxon>
        <taxon>Pseudomonadati</taxon>
        <taxon>Pseudomonadota</taxon>
        <taxon>Gammaproteobacteria</taxon>
        <taxon>Alteromonadales</taxon>
        <taxon>Psychromonadaceae</taxon>
        <taxon>Corallincola</taxon>
    </lineage>
</organism>
<name>A0ABW4XNG0_9GAMM</name>
<dbReference type="PROSITE" id="PS51704">
    <property type="entry name" value="GP_PDE"/>
    <property type="match status" value="1"/>
</dbReference>
<dbReference type="RefSeq" id="WP_345339051.1">
    <property type="nucleotide sequence ID" value="NZ_BAABLI010000008.1"/>
</dbReference>
<evidence type="ECO:0000259" key="1">
    <source>
        <dbReference type="PROSITE" id="PS51704"/>
    </source>
</evidence>
<dbReference type="Proteomes" id="UP001597380">
    <property type="component" value="Unassembled WGS sequence"/>
</dbReference>
<sequence length="245" mass="27139">MLVIAHRGASGYAPENSLTAIAKAIEMQVDAIEIDLHCIEGELLVIHDRWLHRTTRASGQLRDYSLEALRQIDAGDGHPIPTLWEVLSLIDGQTDLNLELKCENALLPTLKTLDRAVTEQNFTPGQFLISSFNHHLLNESVTIQPKYATGALTASCPIDYATFAQTLGCYAIHLDIDFVNQAFVKDAHQRGLKVFVYTVDEPADIAFLEELGVDGIFSNYPDRALHSVKQSGDGLQRMRKSLVVV</sequence>
<accession>A0ABW4XNG0</accession>
<dbReference type="InterPro" id="IPR017946">
    <property type="entry name" value="PLC-like_Pdiesterase_TIM-brl"/>
</dbReference>
<proteinExistence type="predicted"/>
<dbReference type="Pfam" id="PF03009">
    <property type="entry name" value="GDPD"/>
    <property type="match status" value="1"/>
</dbReference>